<keyword evidence="2 8" id="KW-1003">Cell membrane</keyword>
<keyword evidence="5 8" id="KW-0573">Peptidoglycan synthesis</keyword>
<dbReference type="STRING" id="697281.Mahau_2343"/>
<organism evidence="10 11">
    <name type="scientific">Mahella australiensis (strain DSM 15567 / CIP 107919 / 50-1 BON)</name>
    <dbReference type="NCBI Taxonomy" id="697281"/>
    <lineage>
        <taxon>Bacteria</taxon>
        <taxon>Bacillati</taxon>
        <taxon>Bacillota</taxon>
        <taxon>Clostridia</taxon>
        <taxon>Thermoanaerobacterales</taxon>
        <taxon>Thermoanaerobacterales Family IV. Incertae Sedis</taxon>
        <taxon>Mahella</taxon>
    </lineage>
</organism>
<evidence type="ECO:0000256" key="3">
    <source>
        <dbReference type="ARBA" id="ARBA00022692"/>
    </source>
</evidence>
<reference evidence="10 11" key="2">
    <citation type="journal article" date="2011" name="Stand. Genomic Sci.">
        <title>Complete genome sequence of Mahella australiensis type strain (50-1 BON).</title>
        <authorList>
            <person name="Sikorski J."/>
            <person name="Teshima H."/>
            <person name="Nolan M."/>
            <person name="Lucas S."/>
            <person name="Hammon N."/>
            <person name="Deshpande S."/>
            <person name="Cheng J.F."/>
            <person name="Pitluck S."/>
            <person name="Liolios K."/>
            <person name="Pagani I."/>
            <person name="Ivanova N."/>
            <person name="Huntemann M."/>
            <person name="Mavromatis K."/>
            <person name="Ovchinikova G."/>
            <person name="Pati A."/>
            <person name="Tapia R."/>
            <person name="Han C."/>
            <person name="Goodwin L."/>
            <person name="Chen A."/>
            <person name="Palaniappan K."/>
            <person name="Land M."/>
            <person name="Hauser L."/>
            <person name="Ngatchou-Djao O.D."/>
            <person name="Rohde M."/>
            <person name="Pukall R."/>
            <person name="Spring S."/>
            <person name="Abt B."/>
            <person name="Goker M."/>
            <person name="Detter J.C."/>
            <person name="Woyke T."/>
            <person name="Bristow J."/>
            <person name="Markowitz V."/>
            <person name="Hugenholtz P."/>
            <person name="Eisen J.A."/>
            <person name="Kyrpides N.C."/>
            <person name="Klenk H.P."/>
            <person name="Lapidus A."/>
        </authorList>
    </citation>
    <scope>NUCLEOTIDE SEQUENCE [LARGE SCALE GENOMIC DNA]</scope>
    <source>
        <strain evidence="11">DSM 15567 / CIP 107919 / 50-1 BON</strain>
    </source>
</reference>
<comment type="pathway">
    <text evidence="8">Cell wall biogenesis; peptidoglycan biosynthesis.</text>
</comment>
<proteinExistence type="inferred from homology"/>
<comment type="function">
    <text evidence="8 9">Involved in peptidoglycan biosynthesis. Transports lipid-linked peptidoglycan precursors from the inner to the outer leaflet of the cytoplasmic membrane.</text>
</comment>
<dbReference type="HOGENOM" id="CLU_006797_4_1_9"/>
<feature type="transmembrane region" description="Helical" evidence="8">
    <location>
        <begin position="351"/>
        <end position="369"/>
    </location>
</feature>
<evidence type="ECO:0000313" key="10">
    <source>
        <dbReference type="EMBL" id="AEE97509.1"/>
    </source>
</evidence>
<reference evidence="11" key="1">
    <citation type="submission" date="2010-11" db="EMBL/GenBank/DDBJ databases">
        <title>The complete genome of Mahella australiensis DSM 15567.</title>
        <authorList>
            <consortium name="US DOE Joint Genome Institute (JGI-PGF)"/>
            <person name="Lucas S."/>
            <person name="Copeland A."/>
            <person name="Lapidus A."/>
            <person name="Bruce D."/>
            <person name="Goodwin L."/>
            <person name="Pitluck S."/>
            <person name="Kyrpides N."/>
            <person name="Mavromatis K."/>
            <person name="Pagani I."/>
            <person name="Ivanova N."/>
            <person name="Teshima H."/>
            <person name="Brettin T."/>
            <person name="Detter J.C."/>
            <person name="Han C."/>
            <person name="Tapia R."/>
            <person name="Land M."/>
            <person name="Hauser L."/>
            <person name="Markowitz V."/>
            <person name="Cheng J.-F."/>
            <person name="Hugenholtz P."/>
            <person name="Woyke T."/>
            <person name="Wu D."/>
            <person name="Spring S."/>
            <person name="Pukall R."/>
            <person name="Steenblock K."/>
            <person name="Schneider S."/>
            <person name="Klenk H.-P."/>
            <person name="Eisen J.A."/>
        </authorList>
    </citation>
    <scope>NUCLEOTIDE SEQUENCE [LARGE SCALE GENOMIC DNA]</scope>
    <source>
        <strain evidence="11">DSM 15567 / CIP 107919 / 50-1 BON</strain>
    </source>
</reference>
<dbReference type="PANTHER" id="PTHR47019:SF1">
    <property type="entry name" value="LIPID II FLIPPASE MURJ"/>
    <property type="match status" value="1"/>
</dbReference>
<comment type="similarity">
    <text evidence="8 9">Belongs to the MurJ/MviN family.</text>
</comment>
<sequence>MTDKNMSSAGRAARAAAMIMIFTLISKLLGFGREMAIAARFGATMQTDAYKMGQTIPMVLLSSVAAALGTTFIPVLTEYIHKKSPQETNRYVSNIFNVVILICLALTGVGIVFAPTLVRIVAPGFSGEVFDLTVTLSRIMFPLVIFNALAALATGYLQAHQQFAVPAMVGIPFNIVIIGQLMFFSGWGIYGLAVATVLAVVAQLFIQWPTVFKSGYKYSLVLDFKDPGLQKVLALVLPVLLGTMAGQINTLVDRMLASGLAEGSVSALDFGNRVNGIVLGIFVSAITTVLYPTLSSLSARRNVERFKRTLNIGIRVIIMLTLPMMTGLIILRYPIIQMLFERGAFDAKATNMTATALLFYSIGLVALSIRDLTSRAFYAMQDTRTPTINGMISVAINVGLNLILVRFMGLGGLALATSIAAIVTSVRLIMQMRKKIGGVDGRSIAVSFVKLGMASAVMGLSVYYIDNMLAGIITGSSFTAQAMRIGTDIISGALIYAIMAVLLKVEELRMGWNMIKQRIKRGGAGSDIGTT</sequence>
<evidence type="ECO:0000313" key="11">
    <source>
        <dbReference type="Proteomes" id="UP000008457"/>
    </source>
</evidence>
<feature type="transmembrane region" description="Helical" evidence="8">
    <location>
        <begin position="390"/>
        <end position="407"/>
    </location>
</feature>
<feature type="transmembrane region" description="Helical" evidence="8">
    <location>
        <begin position="164"/>
        <end position="183"/>
    </location>
</feature>
<dbReference type="GO" id="GO:0008360">
    <property type="term" value="P:regulation of cell shape"/>
    <property type="evidence" value="ECO:0007669"/>
    <property type="project" value="UniProtKB-UniRule"/>
</dbReference>
<keyword evidence="6 8" id="KW-1133">Transmembrane helix</keyword>
<dbReference type="RefSeq" id="WP_013781935.1">
    <property type="nucleotide sequence ID" value="NC_015520.1"/>
</dbReference>
<dbReference type="CDD" id="cd13123">
    <property type="entry name" value="MATE_MurJ_like"/>
    <property type="match status" value="1"/>
</dbReference>
<evidence type="ECO:0000256" key="7">
    <source>
        <dbReference type="ARBA" id="ARBA00023136"/>
    </source>
</evidence>
<keyword evidence="7 8" id="KW-0472">Membrane</keyword>
<dbReference type="eggNOG" id="COG0728">
    <property type="taxonomic scope" value="Bacteria"/>
</dbReference>
<gene>
    <name evidence="8" type="primary">murJ</name>
    <name evidence="10" type="ordered locus">Mahau_2343</name>
</gene>
<keyword evidence="8 9" id="KW-0961">Cell wall biogenesis/degradation</keyword>
<dbReference type="PANTHER" id="PTHR47019">
    <property type="entry name" value="LIPID II FLIPPASE MURJ"/>
    <property type="match status" value="1"/>
</dbReference>
<dbReference type="GO" id="GO:0005886">
    <property type="term" value="C:plasma membrane"/>
    <property type="evidence" value="ECO:0007669"/>
    <property type="project" value="UniProtKB-SubCell"/>
</dbReference>
<name>F3ZWA0_MAHA5</name>
<evidence type="ECO:0000256" key="1">
    <source>
        <dbReference type="ARBA" id="ARBA00004651"/>
    </source>
</evidence>
<feature type="transmembrane region" description="Helical" evidence="8">
    <location>
        <begin position="95"/>
        <end position="118"/>
    </location>
</feature>
<dbReference type="Pfam" id="PF03023">
    <property type="entry name" value="MurJ"/>
    <property type="match status" value="1"/>
</dbReference>
<dbReference type="UniPathway" id="UPA00219"/>
<feature type="transmembrane region" description="Helical" evidence="8">
    <location>
        <begin position="312"/>
        <end position="331"/>
    </location>
</feature>
<protein>
    <recommendedName>
        <fullName evidence="8">Probable lipid II flippase MurJ</fullName>
    </recommendedName>
</protein>
<keyword evidence="11" id="KW-1185">Reference proteome</keyword>
<dbReference type="GO" id="GO:0009252">
    <property type="term" value="P:peptidoglycan biosynthetic process"/>
    <property type="evidence" value="ECO:0007669"/>
    <property type="project" value="UniProtKB-UniRule"/>
</dbReference>
<feature type="transmembrane region" description="Helical" evidence="8">
    <location>
        <begin position="189"/>
        <end position="211"/>
    </location>
</feature>
<keyword evidence="3 8" id="KW-0812">Transmembrane</keyword>
<feature type="transmembrane region" description="Helical" evidence="8">
    <location>
        <begin position="138"/>
        <end position="157"/>
    </location>
</feature>
<feature type="transmembrane region" description="Helical" evidence="8">
    <location>
        <begin position="272"/>
        <end position="291"/>
    </location>
</feature>
<evidence type="ECO:0000256" key="6">
    <source>
        <dbReference type="ARBA" id="ARBA00022989"/>
    </source>
</evidence>
<dbReference type="Proteomes" id="UP000008457">
    <property type="component" value="Chromosome"/>
</dbReference>
<dbReference type="GO" id="GO:0034204">
    <property type="term" value="P:lipid translocation"/>
    <property type="evidence" value="ECO:0007669"/>
    <property type="project" value="TreeGrafter"/>
</dbReference>
<dbReference type="NCBIfam" id="TIGR01695">
    <property type="entry name" value="murJ_mviN"/>
    <property type="match status" value="1"/>
</dbReference>
<keyword evidence="4 8" id="KW-0133">Cell shape</keyword>
<dbReference type="KEGG" id="mas:Mahau_2343"/>
<dbReference type="InterPro" id="IPR051050">
    <property type="entry name" value="Lipid_II_flippase_MurJ/MviN"/>
</dbReference>
<evidence type="ECO:0000256" key="9">
    <source>
        <dbReference type="PIRNR" id="PIRNR002869"/>
    </source>
</evidence>
<comment type="subcellular location">
    <subcellularLocation>
        <location evidence="1 8">Cell membrane</location>
        <topology evidence="1 8">Multi-pass membrane protein</topology>
    </subcellularLocation>
</comment>
<feature type="transmembrane region" description="Helical" evidence="8">
    <location>
        <begin position="442"/>
        <end position="465"/>
    </location>
</feature>
<feature type="transmembrane region" description="Helical" evidence="8">
    <location>
        <begin position="413"/>
        <end position="430"/>
    </location>
</feature>
<evidence type="ECO:0000256" key="5">
    <source>
        <dbReference type="ARBA" id="ARBA00022984"/>
    </source>
</evidence>
<dbReference type="OrthoDB" id="9804143at2"/>
<dbReference type="EMBL" id="CP002360">
    <property type="protein sequence ID" value="AEE97509.1"/>
    <property type="molecule type" value="Genomic_DNA"/>
</dbReference>
<accession>F3ZWA0</accession>
<evidence type="ECO:0000256" key="4">
    <source>
        <dbReference type="ARBA" id="ARBA00022960"/>
    </source>
</evidence>
<dbReference type="AlphaFoldDB" id="F3ZWA0"/>
<feature type="transmembrane region" description="Helical" evidence="8">
    <location>
        <begin position="232"/>
        <end position="252"/>
    </location>
</feature>
<dbReference type="PIRSF" id="PIRSF002869">
    <property type="entry name" value="MviN"/>
    <property type="match status" value="1"/>
</dbReference>
<dbReference type="InterPro" id="IPR004268">
    <property type="entry name" value="MurJ"/>
</dbReference>
<keyword evidence="8 9" id="KW-0813">Transport</keyword>
<evidence type="ECO:0000256" key="8">
    <source>
        <dbReference type="HAMAP-Rule" id="MF_02078"/>
    </source>
</evidence>
<dbReference type="GO" id="GO:0015648">
    <property type="term" value="F:lipid-linked peptidoglycan transporter activity"/>
    <property type="evidence" value="ECO:0007669"/>
    <property type="project" value="UniProtKB-UniRule"/>
</dbReference>
<feature type="transmembrane region" description="Helical" evidence="8">
    <location>
        <begin position="12"/>
        <end position="32"/>
    </location>
</feature>
<dbReference type="HAMAP" id="MF_02078">
    <property type="entry name" value="MurJ_MviN"/>
    <property type="match status" value="1"/>
</dbReference>
<dbReference type="GO" id="GO:0071555">
    <property type="term" value="P:cell wall organization"/>
    <property type="evidence" value="ECO:0007669"/>
    <property type="project" value="UniProtKB-UniRule"/>
</dbReference>
<feature type="transmembrane region" description="Helical" evidence="8">
    <location>
        <begin position="52"/>
        <end position="75"/>
    </location>
</feature>
<evidence type="ECO:0000256" key="2">
    <source>
        <dbReference type="ARBA" id="ARBA00022475"/>
    </source>
</evidence>
<feature type="transmembrane region" description="Helical" evidence="8">
    <location>
        <begin position="485"/>
        <end position="505"/>
    </location>
</feature>
<dbReference type="PRINTS" id="PR01806">
    <property type="entry name" value="VIRFACTRMVIN"/>
</dbReference>